<dbReference type="CDD" id="cd22157">
    <property type="entry name" value="F-box_AtFBW1-like"/>
    <property type="match status" value="1"/>
</dbReference>
<dbReference type="SMART" id="SM00256">
    <property type="entry name" value="FBOX"/>
    <property type="match status" value="1"/>
</dbReference>
<dbReference type="PANTHER" id="PTHR31111:SF125">
    <property type="entry name" value="F-BOX PROTEIN CPR30-LIKE"/>
    <property type="match status" value="1"/>
</dbReference>
<dbReference type="InterPro" id="IPR001810">
    <property type="entry name" value="F-box_dom"/>
</dbReference>
<dbReference type="NCBIfam" id="TIGR01640">
    <property type="entry name" value="F_box_assoc_1"/>
    <property type="match status" value="1"/>
</dbReference>
<reference evidence="2" key="1">
    <citation type="journal article" date="2017" name="Nature">
        <title>The sunflower genome provides insights into oil metabolism, flowering and Asterid evolution.</title>
        <authorList>
            <person name="Badouin H."/>
            <person name="Gouzy J."/>
            <person name="Grassa C.J."/>
            <person name="Murat F."/>
            <person name="Staton S.E."/>
            <person name="Cottret L."/>
            <person name="Lelandais-Briere C."/>
            <person name="Owens G.L."/>
            <person name="Carrere S."/>
            <person name="Mayjonade B."/>
            <person name="Legrand L."/>
            <person name="Gill N."/>
            <person name="Kane N.C."/>
            <person name="Bowers J.E."/>
            <person name="Hubner S."/>
            <person name="Bellec A."/>
            <person name="Berard A."/>
            <person name="Berges H."/>
            <person name="Blanchet N."/>
            <person name="Boniface M.C."/>
            <person name="Brunel D."/>
            <person name="Catrice O."/>
            <person name="Chaidir N."/>
            <person name="Claudel C."/>
            <person name="Donnadieu C."/>
            <person name="Faraut T."/>
            <person name="Fievet G."/>
            <person name="Helmstetter N."/>
            <person name="King M."/>
            <person name="Knapp S.J."/>
            <person name="Lai Z."/>
            <person name="Le Paslier M.C."/>
            <person name="Lippi Y."/>
            <person name="Lorenzon L."/>
            <person name="Mandel J.R."/>
            <person name="Marage G."/>
            <person name="Marchand G."/>
            <person name="Marquand E."/>
            <person name="Bret-Mestries E."/>
            <person name="Morien E."/>
            <person name="Nambeesan S."/>
            <person name="Nguyen T."/>
            <person name="Pegot-Espagnet P."/>
            <person name="Pouilly N."/>
            <person name="Raftis F."/>
            <person name="Sallet E."/>
            <person name="Schiex T."/>
            <person name="Thomas J."/>
            <person name="Vandecasteele C."/>
            <person name="Vares D."/>
            <person name="Vear F."/>
            <person name="Vautrin S."/>
            <person name="Crespi M."/>
            <person name="Mangin B."/>
            <person name="Burke J.M."/>
            <person name="Salse J."/>
            <person name="Munos S."/>
            <person name="Vincourt P."/>
            <person name="Rieseberg L.H."/>
            <person name="Langlade N.B."/>
        </authorList>
    </citation>
    <scope>NUCLEOTIDE SEQUENCE</scope>
    <source>
        <tissue evidence="2">Leaves</tissue>
    </source>
</reference>
<dbReference type="InterPro" id="IPR013187">
    <property type="entry name" value="F-box-assoc_dom_typ3"/>
</dbReference>
<accession>A0A9K3IZ74</accession>
<evidence type="ECO:0000313" key="2">
    <source>
        <dbReference type="EMBL" id="KAF5805843.1"/>
    </source>
</evidence>
<organism evidence="2 3">
    <name type="scientific">Helianthus annuus</name>
    <name type="common">Common sunflower</name>
    <dbReference type="NCBI Taxonomy" id="4232"/>
    <lineage>
        <taxon>Eukaryota</taxon>
        <taxon>Viridiplantae</taxon>
        <taxon>Streptophyta</taxon>
        <taxon>Embryophyta</taxon>
        <taxon>Tracheophyta</taxon>
        <taxon>Spermatophyta</taxon>
        <taxon>Magnoliopsida</taxon>
        <taxon>eudicotyledons</taxon>
        <taxon>Gunneridae</taxon>
        <taxon>Pentapetalae</taxon>
        <taxon>asterids</taxon>
        <taxon>campanulids</taxon>
        <taxon>Asterales</taxon>
        <taxon>Asteraceae</taxon>
        <taxon>Asteroideae</taxon>
        <taxon>Heliantheae alliance</taxon>
        <taxon>Heliantheae</taxon>
        <taxon>Helianthus</taxon>
    </lineage>
</organism>
<keyword evidence="3" id="KW-1185">Reference proteome</keyword>
<protein>
    <submittedName>
        <fullName evidence="2">F-box domain, galactose oxidase/kelch, beta-propeller, F-box associated interaction</fullName>
    </submittedName>
</protein>
<reference evidence="2" key="2">
    <citation type="submission" date="2020-06" db="EMBL/GenBank/DDBJ databases">
        <title>Helianthus annuus Genome sequencing and assembly Release 2.</title>
        <authorList>
            <person name="Gouzy J."/>
            <person name="Langlade N."/>
            <person name="Munos S."/>
        </authorList>
    </citation>
    <scope>NUCLEOTIDE SEQUENCE</scope>
    <source>
        <tissue evidence="2">Leaves</tissue>
    </source>
</reference>
<dbReference type="Gene3D" id="1.20.1280.50">
    <property type="match status" value="1"/>
</dbReference>
<dbReference type="AlphaFoldDB" id="A0A9K3IZ74"/>
<name>A0A9K3IZ74_HELAN</name>
<proteinExistence type="predicted"/>
<dbReference type="Pfam" id="PF08268">
    <property type="entry name" value="FBA_3"/>
    <property type="match status" value="1"/>
</dbReference>
<gene>
    <name evidence="2" type="ORF">HanXRQr2_Chr05g0214211</name>
</gene>
<comment type="caution">
    <text evidence="2">The sequence shown here is derived from an EMBL/GenBank/DDBJ whole genome shotgun (WGS) entry which is preliminary data.</text>
</comment>
<dbReference type="InterPro" id="IPR036047">
    <property type="entry name" value="F-box-like_dom_sf"/>
</dbReference>
<evidence type="ECO:0000259" key="1">
    <source>
        <dbReference type="PROSITE" id="PS50181"/>
    </source>
</evidence>
<dbReference type="InterPro" id="IPR017451">
    <property type="entry name" value="F-box-assoc_interact_dom"/>
</dbReference>
<sequence length="395" mass="45129">METLEDEQPDDRSAQKAKNSFPEELIEDILSRLPVKSILRFKSVSKPWLSLISAPSFHKLHSAVGPRTTALFFTARDSSTNTSYFFSGARDGGSVANFMMKLDNTFFNFAQKFAQHLNGLVCFTSCTGYTGYAFIFNPSTHKFLKLPDPPVSFPNYTVEEKDTCYLFGFDELTNEHKVLYITVQLTTIEIMIFSFSNYSWRKINVDLPDGVTAWRWWFGTKNSVCVNSTIHLLLRNPLQILAFDLTTETFSIVNMHPEAAPDTILTSIPNAQFLKINGLLGVACYDPWAMNPTNKMDIWMLQDYQNRVWVRETIPFAQIPYGPRGPYPFDSITMDEIIFSPRVLSKNLISVPIYNMKTRCFKSIELTLGHRFLSPKSVSVEEIKCYVESLIPLQN</sequence>
<dbReference type="SUPFAM" id="SSF81383">
    <property type="entry name" value="F-box domain"/>
    <property type="match status" value="1"/>
</dbReference>
<feature type="domain" description="F-box" evidence="1">
    <location>
        <begin position="15"/>
        <end position="60"/>
    </location>
</feature>
<dbReference type="InterPro" id="IPR011043">
    <property type="entry name" value="Gal_Oxase/kelch_b-propeller"/>
</dbReference>
<dbReference type="EMBL" id="MNCJ02000320">
    <property type="protein sequence ID" value="KAF5805843.1"/>
    <property type="molecule type" value="Genomic_DNA"/>
</dbReference>
<dbReference type="PROSITE" id="PS50181">
    <property type="entry name" value="FBOX"/>
    <property type="match status" value="1"/>
</dbReference>
<dbReference type="Pfam" id="PF00646">
    <property type="entry name" value="F-box"/>
    <property type="match status" value="1"/>
</dbReference>
<dbReference type="Proteomes" id="UP000215914">
    <property type="component" value="Unassembled WGS sequence"/>
</dbReference>
<dbReference type="PANTHER" id="PTHR31111">
    <property type="entry name" value="BNAA05G37150D PROTEIN-RELATED"/>
    <property type="match status" value="1"/>
</dbReference>
<evidence type="ECO:0000313" key="3">
    <source>
        <dbReference type="Proteomes" id="UP000215914"/>
    </source>
</evidence>
<dbReference type="SUPFAM" id="SSF50965">
    <property type="entry name" value="Galactose oxidase, central domain"/>
    <property type="match status" value="1"/>
</dbReference>
<dbReference type="OrthoDB" id="687122at2759"/>
<dbReference type="Gramene" id="mRNA:HanXRQr2_Chr05g0214211">
    <property type="protein sequence ID" value="CDS:HanXRQr2_Chr05g0214211.1"/>
    <property type="gene ID" value="HanXRQr2_Chr05g0214211"/>
</dbReference>